<protein>
    <recommendedName>
        <fullName evidence="4">Peptidase inhibitor family I36</fullName>
    </recommendedName>
</protein>
<feature type="signal peptide" evidence="1">
    <location>
        <begin position="1"/>
        <end position="30"/>
    </location>
</feature>
<evidence type="ECO:0000256" key="1">
    <source>
        <dbReference type="SAM" id="SignalP"/>
    </source>
</evidence>
<sequence>MRRRVAARGLAAITVGALLSLLPTGAPAQAASGSYACPKGYFCGWSGENATGTMMKTKTDMPTMGSWDNRIRSSANRTSVVVSLYNEPAYSLTGYAEDDGPMNPGEINARSVR</sequence>
<keyword evidence="1" id="KW-0732">Signal</keyword>
<evidence type="ECO:0000313" key="2">
    <source>
        <dbReference type="EMBL" id="CAG6391883.1"/>
    </source>
</evidence>
<organism evidence="2 3">
    <name type="scientific">Actinacidiphila cocklensis</name>
    <dbReference type="NCBI Taxonomy" id="887465"/>
    <lineage>
        <taxon>Bacteria</taxon>
        <taxon>Bacillati</taxon>
        <taxon>Actinomycetota</taxon>
        <taxon>Actinomycetes</taxon>
        <taxon>Kitasatosporales</taxon>
        <taxon>Streptomycetaceae</taxon>
        <taxon>Actinacidiphila</taxon>
    </lineage>
</organism>
<keyword evidence="3" id="KW-1185">Reference proteome</keyword>
<reference evidence="2" key="1">
    <citation type="submission" date="2021-05" db="EMBL/GenBank/DDBJ databases">
        <authorList>
            <person name="Arsene-Ploetze F."/>
        </authorList>
    </citation>
    <scope>NUCLEOTIDE SEQUENCE</scope>
    <source>
        <strain evidence="2">DSM 42138</strain>
    </source>
</reference>
<comment type="caution">
    <text evidence="2">The sequence shown here is derived from an EMBL/GenBank/DDBJ whole genome shotgun (WGS) entry which is preliminary data.</text>
</comment>
<dbReference type="EMBL" id="CAJSLV010000042">
    <property type="protein sequence ID" value="CAG6391883.1"/>
    <property type="molecule type" value="Genomic_DNA"/>
</dbReference>
<accession>A0A9W4DPZ1</accession>
<name>A0A9W4DPZ1_9ACTN</name>
<proteinExistence type="predicted"/>
<evidence type="ECO:0008006" key="4">
    <source>
        <dbReference type="Google" id="ProtNLM"/>
    </source>
</evidence>
<gene>
    <name evidence="2" type="ORF">SCOCK_140081</name>
</gene>
<dbReference type="Pfam" id="PF03995">
    <property type="entry name" value="Inhibitor_I36"/>
    <property type="match status" value="1"/>
</dbReference>
<evidence type="ECO:0000313" key="3">
    <source>
        <dbReference type="Proteomes" id="UP001152519"/>
    </source>
</evidence>
<dbReference type="Proteomes" id="UP001152519">
    <property type="component" value="Unassembled WGS sequence"/>
</dbReference>
<dbReference type="AlphaFoldDB" id="A0A9W4DPZ1"/>
<feature type="chain" id="PRO_5040901085" description="Peptidase inhibitor family I36" evidence="1">
    <location>
        <begin position="31"/>
        <end position="113"/>
    </location>
</feature>